<dbReference type="SUPFAM" id="SSF48498">
    <property type="entry name" value="Tetracyclin repressor-like, C-terminal domain"/>
    <property type="match status" value="1"/>
</dbReference>
<keyword evidence="6" id="KW-1185">Reference proteome</keyword>
<dbReference type="InterPro" id="IPR001647">
    <property type="entry name" value="HTH_TetR"/>
</dbReference>
<dbReference type="Gene3D" id="1.10.357.10">
    <property type="entry name" value="Tetracycline Repressor, domain 2"/>
    <property type="match status" value="1"/>
</dbReference>
<feature type="domain" description="HTH tetR-type" evidence="4">
    <location>
        <begin position="23"/>
        <end position="83"/>
    </location>
</feature>
<evidence type="ECO:0000259" key="4">
    <source>
        <dbReference type="PROSITE" id="PS50977"/>
    </source>
</evidence>
<feature type="DNA-binding region" description="H-T-H motif" evidence="2">
    <location>
        <begin position="46"/>
        <end position="65"/>
    </location>
</feature>
<gene>
    <name evidence="5" type="ORF">GCM10023335_90710</name>
</gene>
<dbReference type="InterPro" id="IPR036271">
    <property type="entry name" value="Tet_transcr_reg_TetR-rel_C_sf"/>
</dbReference>
<reference evidence="6" key="1">
    <citation type="journal article" date="2019" name="Int. J. Syst. Evol. Microbiol.">
        <title>The Global Catalogue of Microorganisms (GCM) 10K type strain sequencing project: providing services to taxonomists for standard genome sequencing and annotation.</title>
        <authorList>
            <consortium name="The Broad Institute Genomics Platform"/>
            <consortium name="The Broad Institute Genome Sequencing Center for Infectious Disease"/>
            <person name="Wu L."/>
            <person name="Ma J."/>
        </authorList>
    </citation>
    <scope>NUCLEOTIDE SEQUENCE [LARGE SCALE GENOMIC DNA]</scope>
    <source>
        <strain evidence="6">JCM 18409</strain>
    </source>
</reference>
<dbReference type="EMBL" id="BAABKB010000075">
    <property type="protein sequence ID" value="GAA5040324.1"/>
    <property type="molecule type" value="Genomic_DNA"/>
</dbReference>
<dbReference type="InterPro" id="IPR009057">
    <property type="entry name" value="Homeodomain-like_sf"/>
</dbReference>
<dbReference type="SUPFAM" id="SSF46689">
    <property type="entry name" value="Homeodomain-like"/>
    <property type="match status" value="1"/>
</dbReference>
<dbReference type="InterPro" id="IPR041678">
    <property type="entry name" value="TetR_C_16"/>
</dbReference>
<dbReference type="Pfam" id="PF17920">
    <property type="entry name" value="TetR_C_16"/>
    <property type="match status" value="1"/>
</dbReference>
<dbReference type="Proteomes" id="UP001501759">
    <property type="component" value="Unassembled WGS sequence"/>
</dbReference>
<evidence type="ECO:0000313" key="5">
    <source>
        <dbReference type="EMBL" id="GAA5040324.1"/>
    </source>
</evidence>
<feature type="compositionally biased region" description="Polar residues" evidence="3">
    <location>
        <begin position="1"/>
        <end position="13"/>
    </location>
</feature>
<evidence type="ECO:0000313" key="6">
    <source>
        <dbReference type="Proteomes" id="UP001501759"/>
    </source>
</evidence>
<proteinExistence type="predicted"/>
<feature type="region of interest" description="Disordered" evidence="3">
    <location>
        <begin position="1"/>
        <end position="24"/>
    </location>
</feature>
<evidence type="ECO:0000256" key="2">
    <source>
        <dbReference type="PROSITE-ProRule" id="PRU00335"/>
    </source>
</evidence>
<dbReference type="PANTHER" id="PTHR30055">
    <property type="entry name" value="HTH-TYPE TRANSCRIPTIONAL REGULATOR RUTR"/>
    <property type="match status" value="1"/>
</dbReference>
<evidence type="ECO:0000256" key="1">
    <source>
        <dbReference type="ARBA" id="ARBA00023125"/>
    </source>
</evidence>
<name>A0ABP9JRV0_9ACTN</name>
<dbReference type="Gene3D" id="1.10.10.60">
    <property type="entry name" value="Homeodomain-like"/>
    <property type="match status" value="1"/>
</dbReference>
<sequence>MSRPTLRTVTNTAPRRGRRPGKPDTRVQILEAARRRFLTQGYDEASMRDIAADADVDLALISYYFGSKKGLFGAVLALPANPADLVNRLLEEGDPATFPERALRHMLHVWDDPVSGPILLATFKNAAADDTFADLLKEMLGREVIDRIAARLTGPNRLRRAGAFSTVMAGLITARYMLRLEPVASMNPDALVRVFGPQLRMALSAGSSHRGPARSRSASG</sequence>
<protein>
    <submittedName>
        <fullName evidence="5">TetR family transcriptional regulator</fullName>
    </submittedName>
</protein>
<dbReference type="InterPro" id="IPR050109">
    <property type="entry name" value="HTH-type_TetR-like_transc_reg"/>
</dbReference>
<keyword evidence="1 2" id="KW-0238">DNA-binding</keyword>
<organism evidence="5 6">
    <name type="scientific">Streptomyces siamensis</name>
    <dbReference type="NCBI Taxonomy" id="1274986"/>
    <lineage>
        <taxon>Bacteria</taxon>
        <taxon>Bacillati</taxon>
        <taxon>Actinomycetota</taxon>
        <taxon>Actinomycetes</taxon>
        <taxon>Kitasatosporales</taxon>
        <taxon>Streptomycetaceae</taxon>
        <taxon>Streptomyces</taxon>
    </lineage>
</organism>
<accession>A0ABP9JRV0</accession>
<dbReference type="PROSITE" id="PS50977">
    <property type="entry name" value="HTH_TETR_2"/>
    <property type="match status" value="1"/>
</dbReference>
<evidence type="ECO:0000256" key="3">
    <source>
        <dbReference type="SAM" id="MobiDB-lite"/>
    </source>
</evidence>
<dbReference type="Pfam" id="PF00440">
    <property type="entry name" value="TetR_N"/>
    <property type="match status" value="1"/>
</dbReference>
<dbReference type="PRINTS" id="PR00455">
    <property type="entry name" value="HTHTETR"/>
</dbReference>
<comment type="caution">
    <text evidence="5">The sequence shown here is derived from an EMBL/GenBank/DDBJ whole genome shotgun (WGS) entry which is preliminary data.</text>
</comment>
<dbReference type="PANTHER" id="PTHR30055:SF235">
    <property type="entry name" value="TRANSCRIPTIONAL REGULATORY PROTEIN"/>
    <property type="match status" value="1"/>
</dbReference>